<gene>
    <name evidence="3" type="ORF">BKK80_27620</name>
</gene>
<protein>
    <submittedName>
        <fullName evidence="3">Uncharacterized protein</fullName>
    </submittedName>
</protein>
<keyword evidence="2" id="KW-0732">Signal</keyword>
<evidence type="ECO:0000313" key="3">
    <source>
        <dbReference type="EMBL" id="AOZ09519.1"/>
    </source>
</evidence>
<evidence type="ECO:0000256" key="1">
    <source>
        <dbReference type="SAM" id="MobiDB-lite"/>
    </source>
</evidence>
<proteinExistence type="predicted"/>
<feature type="chain" id="PRO_5047321123" evidence="2">
    <location>
        <begin position="21"/>
        <end position="86"/>
    </location>
</feature>
<dbReference type="Proteomes" id="UP000177515">
    <property type="component" value="Chromosome 2"/>
</dbReference>
<evidence type="ECO:0000313" key="4">
    <source>
        <dbReference type="Proteomes" id="UP000177515"/>
    </source>
</evidence>
<dbReference type="EMBL" id="CP017755">
    <property type="protein sequence ID" value="AOZ09519.1"/>
    <property type="molecule type" value="Genomic_DNA"/>
</dbReference>
<feature type="signal peptide" evidence="2">
    <location>
        <begin position="1"/>
        <end position="20"/>
    </location>
</feature>
<feature type="compositionally biased region" description="Low complexity" evidence="1">
    <location>
        <begin position="70"/>
        <end position="86"/>
    </location>
</feature>
<evidence type="ECO:0000256" key="2">
    <source>
        <dbReference type="SAM" id="SignalP"/>
    </source>
</evidence>
<reference evidence="3 4" key="1">
    <citation type="submission" date="2016-10" db="EMBL/GenBank/DDBJ databases">
        <title>Complete genome sequences of three Cupriavidus strains isolated from various Malaysian environments.</title>
        <authorList>
            <person name="Abdullah A.A.-A."/>
            <person name="Shafie N.A.H."/>
            <person name="Lau N.S."/>
        </authorList>
    </citation>
    <scope>NUCLEOTIDE SEQUENCE [LARGE SCALE GENOMIC DNA]</scope>
    <source>
        <strain evidence="3 4">USMAA1020</strain>
    </source>
</reference>
<feature type="region of interest" description="Disordered" evidence="1">
    <location>
        <begin position="57"/>
        <end position="86"/>
    </location>
</feature>
<organism evidence="3 4">
    <name type="scientific">Cupriavidus malaysiensis</name>
    <dbReference type="NCBI Taxonomy" id="367825"/>
    <lineage>
        <taxon>Bacteria</taxon>
        <taxon>Pseudomonadati</taxon>
        <taxon>Pseudomonadota</taxon>
        <taxon>Betaproteobacteria</taxon>
        <taxon>Burkholderiales</taxon>
        <taxon>Burkholderiaceae</taxon>
        <taxon>Cupriavidus</taxon>
    </lineage>
</organism>
<name>A0ABM6FCP9_9BURK</name>
<accession>A0ABM6FCP9</accession>
<keyword evidence="4" id="KW-1185">Reference proteome</keyword>
<sequence length="86" mass="8596">MLRCFLLCLAVFALPFQGAAAVMMVGTAAQEAGVGVSMASHHAAVLMETRASLTSAHDAGTAPHCHKAAKAAPDGAADAGKAPLPR</sequence>